<protein>
    <submittedName>
        <fullName evidence="3">Uncharacterized protein</fullName>
    </submittedName>
</protein>
<dbReference type="EMBL" id="JRES01000678">
    <property type="protein sequence ID" value="KNC29303.1"/>
    <property type="molecule type" value="Genomic_DNA"/>
</dbReference>
<gene>
    <name evidence="3" type="ORF">FF38_02400</name>
</gene>
<accession>A0A0L0CA46</accession>
<feature type="region of interest" description="Disordered" evidence="1">
    <location>
        <begin position="20"/>
        <end position="48"/>
    </location>
</feature>
<comment type="caution">
    <text evidence="3">The sequence shown here is derived from an EMBL/GenBank/DDBJ whole genome shotgun (WGS) entry which is preliminary data.</text>
</comment>
<keyword evidence="4" id="KW-1185">Reference proteome</keyword>
<sequence>MKVLIAIAVVLAILALNQAQEESNHAEQSEEESLPAPSFDESSDDIDH</sequence>
<organism evidence="3 4">
    <name type="scientific">Lucilia cuprina</name>
    <name type="common">Green bottle fly</name>
    <name type="synonym">Australian sheep blowfly</name>
    <dbReference type="NCBI Taxonomy" id="7375"/>
    <lineage>
        <taxon>Eukaryota</taxon>
        <taxon>Metazoa</taxon>
        <taxon>Ecdysozoa</taxon>
        <taxon>Arthropoda</taxon>
        <taxon>Hexapoda</taxon>
        <taxon>Insecta</taxon>
        <taxon>Pterygota</taxon>
        <taxon>Neoptera</taxon>
        <taxon>Endopterygota</taxon>
        <taxon>Diptera</taxon>
        <taxon>Brachycera</taxon>
        <taxon>Muscomorpha</taxon>
        <taxon>Oestroidea</taxon>
        <taxon>Calliphoridae</taxon>
        <taxon>Luciliinae</taxon>
        <taxon>Lucilia</taxon>
    </lineage>
</organism>
<dbReference type="Proteomes" id="UP000037069">
    <property type="component" value="Unassembled WGS sequence"/>
</dbReference>
<dbReference type="AlphaFoldDB" id="A0A0L0CA46"/>
<evidence type="ECO:0000256" key="2">
    <source>
        <dbReference type="SAM" id="SignalP"/>
    </source>
</evidence>
<reference evidence="3 4" key="1">
    <citation type="journal article" date="2015" name="Nat. Commun.">
        <title>Lucilia cuprina genome unlocks parasitic fly biology to underpin future interventions.</title>
        <authorList>
            <person name="Anstead C.A."/>
            <person name="Korhonen P.K."/>
            <person name="Young N.D."/>
            <person name="Hall R.S."/>
            <person name="Jex A.R."/>
            <person name="Murali S.C."/>
            <person name="Hughes D.S."/>
            <person name="Lee S.F."/>
            <person name="Perry T."/>
            <person name="Stroehlein A.J."/>
            <person name="Ansell B.R."/>
            <person name="Breugelmans B."/>
            <person name="Hofmann A."/>
            <person name="Qu J."/>
            <person name="Dugan S."/>
            <person name="Lee S.L."/>
            <person name="Chao H."/>
            <person name="Dinh H."/>
            <person name="Han Y."/>
            <person name="Doddapaneni H.V."/>
            <person name="Worley K.C."/>
            <person name="Muzny D.M."/>
            <person name="Ioannidis P."/>
            <person name="Waterhouse R.M."/>
            <person name="Zdobnov E.M."/>
            <person name="James P.J."/>
            <person name="Bagnall N.H."/>
            <person name="Kotze A.C."/>
            <person name="Gibbs R.A."/>
            <person name="Richards S."/>
            <person name="Batterham P."/>
            <person name="Gasser R.B."/>
        </authorList>
    </citation>
    <scope>NUCLEOTIDE SEQUENCE [LARGE SCALE GENOMIC DNA]</scope>
    <source>
        <strain evidence="3 4">LS</strain>
        <tissue evidence="3">Full body</tissue>
    </source>
</reference>
<evidence type="ECO:0000313" key="3">
    <source>
        <dbReference type="EMBL" id="KNC29303.1"/>
    </source>
</evidence>
<feature type="chain" id="PRO_5005535772" evidence="2">
    <location>
        <begin position="20"/>
        <end position="48"/>
    </location>
</feature>
<evidence type="ECO:0000313" key="4">
    <source>
        <dbReference type="Proteomes" id="UP000037069"/>
    </source>
</evidence>
<keyword evidence="2" id="KW-0732">Signal</keyword>
<proteinExistence type="predicted"/>
<name>A0A0L0CA46_LUCCU</name>
<feature type="signal peptide" evidence="2">
    <location>
        <begin position="1"/>
        <end position="19"/>
    </location>
</feature>
<evidence type="ECO:0000256" key="1">
    <source>
        <dbReference type="SAM" id="MobiDB-lite"/>
    </source>
</evidence>